<reference evidence="1 2" key="1">
    <citation type="submission" date="2014-04" db="EMBL/GenBank/DDBJ databases">
        <title>Evolutionary Origins and Diversification of the Mycorrhizal Mutualists.</title>
        <authorList>
            <consortium name="DOE Joint Genome Institute"/>
            <consortium name="Mycorrhizal Genomics Consortium"/>
            <person name="Kohler A."/>
            <person name="Kuo A."/>
            <person name="Nagy L.G."/>
            <person name="Floudas D."/>
            <person name="Copeland A."/>
            <person name="Barry K.W."/>
            <person name="Cichocki N."/>
            <person name="Veneault-Fourrey C."/>
            <person name="LaButti K."/>
            <person name="Lindquist E.A."/>
            <person name="Lipzen A."/>
            <person name="Lundell T."/>
            <person name="Morin E."/>
            <person name="Murat C."/>
            <person name="Riley R."/>
            <person name="Ohm R."/>
            <person name="Sun H."/>
            <person name="Tunlid A."/>
            <person name="Henrissat B."/>
            <person name="Grigoriev I.V."/>
            <person name="Hibbett D.S."/>
            <person name="Martin F."/>
        </authorList>
    </citation>
    <scope>NUCLEOTIDE SEQUENCE [LARGE SCALE GENOMIC DNA]</scope>
    <source>
        <strain evidence="1 2">FD-317 M1</strain>
    </source>
</reference>
<evidence type="ECO:0000313" key="1">
    <source>
        <dbReference type="EMBL" id="KIK53391.1"/>
    </source>
</evidence>
<evidence type="ECO:0000313" key="2">
    <source>
        <dbReference type="Proteomes" id="UP000053593"/>
    </source>
</evidence>
<sequence length="89" mass="9804">MRYLHKAFSFLQNSVSAFKRHRTQEGSSESRKGFMISRSEALNPITVTAHVAILSGASNLGIHGSPTFNAAARDIHVINQYCCKILVTL</sequence>
<organism evidence="1 2">
    <name type="scientific">Collybiopsis luxurians FD-317 M1</name>
    <dbReference type="NCBI Taxonomy" id="944289"/>
    <lineage>
        <taxon>Eukaryota</taxon>
        <taxon>Fungi</taxon>
        <taxon>Dikarya</taxon>
        <taxon>Basidiomycota</taxon>
        <taxon>Agaricomycotina</taxon>
        <taxon>Agaricomycetes</taxon>
        <taxon>Agaricomycetidae</taxon>
        <taxon>Agaricales</taxon>
        <taxon>Marasmiineae</taxon>
        <taxon>Omphalotaceae</taxon>
        <taxon>Collybiopsis</taxon>
        <taxon>Collybiopsis luxurians</taxon>
    </lineage>
</organism>
<dbReference type="EMBL" id="KN834830">
    <property type="protein sequence ID" value="KIK53391.1"/>
    <property type="molecule type" value="Genomic_DNA"/>
</dbReference>
<gene>
    <name evidence="1" type="ORF">GYMLUDRAFT_938796</name>
</gene>
<dbReference type="Proteomes" id="UP000053593">
    <property type="component" value="Unassembled WGS sequence"/>
</dbReference>
<keyword evidence="2" id="KW-1185">Reference proteome</keyword>
<accession>A0A0D0BFE0</accession>
<dbReference type="AlphaFoldDB" id="A0A0D0BFE0"/>
<name>A0A0D0BFE0_9AGAR</name>
<dbReference type="HOGENOM" id="CLU_2454966_0_0_1"/>
<proteinExistence type="predicted"/>
<protein>
    <submittedName>
        <fullName evidence="1">Unplaced genomic scaffold GYMLUscaffold_82, whole genome shotgun sequence</fullName>
    </submittedName>
</protein>